<comment type="caution">
    <text evidence="1">The sequence shown here is derived from an EMBL/GenBank/DDBJ whole genome shotgun (WGS) entry which is preliminary data.</text>
</comment>
<keyword evidence="2" id="KW-1185">Reference proteome</keyword>
<dbReference type="Proteomes" id="UP000054370">
    <property type="component" value="Unassembled WGS sequence"/>
</dbReference>
<name>A0ABX4X0U0_VIBVL</name>
<dbReference type="InterPro" id="IPR027417">
    <property type="entry name" value="P-loop_NTPase"/>
</dbReference>
<proteinExistence type="predicted"/>
<dbReference type="RefSeq" id="WP_039467082.1">
    <property type="nucleotide sequence ID" value="NZ_JBJJMW010000002.1"/>
</dbReference>
<evidence type="ECO:0000313" key="2">
    <source>
        <dbReference type="Proteomes" id="UP000054370"/>
    </source>
</evidence>
<organism evidence="1 2">
    <name type="scientific">Vibrio vulnificus</name>
    <dbReference type="NCBI Taxonomy" id="672"/>
    <lineage>
        <taxon>Bacteria</taxon>
        <taxon>Pseudomonadati</taxon>
        <taxon>Pseudomonadota</taxon>
        <taxon>Gammaproteobacteria</taxon>
        <taxon>Vibrionales</taxon>
        <taxon>Vibrionaceae</taxon>
        <taxon>Vibrio</taxon>
    </lineage>
</organism>
<protein>
    <submittedName>
        <fullName evidence="1">ATP-binding protein</fullName>
    </submittedName>
</protein>
<gene>
    <name evidence="1" type="ORF">AL548_000245</name>
</gene>
<reference evidence="1" key="1">
    <citation type="submission" date="2017-12" db="EMBL/GenBank/DDBJ databases">
        <title>FDA dAtabase for Regulatory Grade micrObial Sequences (FDA-ARGOS): Supporting development and validation of Infectious Disease Dx tests.</title>
        <authorList>
            <person name="Hoffmann M."/>
            <person name="Allard M."/>
            <person name="Evans P."/>
            <person name="Brown E."/>
            <person name="Tallon L.J."/>
            <person name="Sadzewicz L."/>
            <person name="Sengamalay N."/>
            <person name="Ott S."/>
            <person name="Godinez A."/>
            <person name="Nagaraj S."/>
            <person name="Vavikolanu K."/>
            <person name="Aluvathingal J."/>
            <person name="Nadendla S."/>
            <person name="Hobson J."/>
            <person name="Sichtig H."/>
        </authorList>
    </citation>
    <scope>NUCLEOTIDE SEQUENCE [LARGE SCALE GENOMIC DNA]</scope>
    <source>
        <strain evidence="1">FDAARGOS_118</strain>
    </source>
</reference>
<dbReference type="EMBL" id="LOSH02000001">
    <property type="protein sequence ID" value="PNM77038.1"/>
    <property type="molecule type" value="Genomic_DNA"/>
</dbReference>
<evidence type="ECO:0000313" key="1">
    <source>
        <dbReference type="EMBL" id="PNM77038.1"/>
    </source>
</evidence>
<dbReference type="SUPFAM" id="SSF52540">
    <property type="entry name" value="P-loop containing nucleoside triphosphate hydrolases"/>
    <property type="match status" value="1"/>
</dbReference>
<sequence length="1800" mass="203210">MSQSPELAGGDGFTFEGEVAAFYLSALLAQAYAPGIHDRTVVGVSVQQRDFGEPLDDVIVDFEDRNQNLARLSLQVKRSLTISSAKSNSDFRDIVRDSWATLNKSEFRNNTDRYGAAVGTISRDKERELKKLCDWARESISAEHFDARFAENGVASNELKAVKSDITNLLQETKGEAITSKELHQFLSHFVLITFDFLSEGATSPSEAINRIRDCLSPNDVDKAPLVWSKLVQLARFSAGKAGQINRTRLVRHISTIAKLSGAVSFCQDIAKLKELAKSYANAIPDDIGGEKLERADVLDELGKKLSSAQVVQIRGLPGSGKSVIVKRAVQQAMEEGSVLFLKAEQIEGTSWNSYAVAQGLSGTPLELLLVEIGATGTPTLFIDAIDRIDKDKQAIVLDLFQVIVASPLLDNWRIVVSLRDSGIELLNNWLGTFLAHLKVETLNLDQLSDEEAEILAQAKPHLRPLLFGANQIREIVRRPFFAKVLNQGHSIDPSTQTFTPRSEIDLIENWWRHGGYNESGQNALERQQVLLELATAQARKLNQPVRIRQLASAAQINALRTDGILQNAREGISVRFSHDIFFEWAFFYVLADCESYWLQEIKACGEPPAVARVVELVSQWEYVQGEDWSKYLSHTEGSDLRTQWLRAWLVGPLGVSEFEAVQQQFEKAIFADDFRLFRKLLVWFQAEKTTPNLNILSGSLSQEQCQRFAYLLGWPSDYAAWRRLIDFILSRVSYIPQRLYPEVVSIFEVWQNALAGLRNPTSHALLQRCAVWLREISTVDILEKPSEKSEYWNKVPSLGDFQTSLRQLVLRASIAEPSFAANHIKKLISSERVSDEVFHDILGYSSILAQSLPQSLLELSSKVLLKELPEEIVAREEQQRLRSEERRQLILGKPEKLRTKSEQMELDWCSPIGFSSFSHFDWTRLSIHDDLRSFNPPSPLREPFHSLFLSAPIEALQLLRALCNHAMAAWRQLHNYSYEHRGTPIPLEIEFSWGKQIFWGSDREYLWCRGMWAPDAIGCGFMALEEWCFSELERNRPVDELIQQIVEGNDCIAILGIASMLTLHAETVSETTLPLFTSQRLLTADNNRMVQELSSIGNLMGFSSPADKTHIESIKVANERAVRRQELKRMIPIALFSSETYVEEVRKSVANFVTSLPFQYEEQRSLPNVHEELMAQAIQYAELIDINNYQAYKTNAESNELSIVYTSPSASEPENVAKAEIASRHLALSNLWAWASNYFESEVLSSTYTIESAITLAKQSDSSDLFTRLDNEAEDFSLNMTRGAVAATAAIVLNLRKSVSQEELGWARGVLKRAIYLSEKFDAMWSPSSGNSWHPAIFVVRGITADLREGTAESDFKAMLLGLIAHPAEAVSLIALEELFKLWSMDSKLAWAGLIEALSLCYFPPRNPDEYSHYTGVLHSPDEIQLAINNALEYYEHGEGWPPLPFPKVAWVQVKLESEHRCKLHYDEYRFSDITEATEVWAEPEGFWHSKLASKILKLIPLAELMGSGARIELIEFLSSALDWTNQKNDPPWKKSGHRNHTAIEIYEWTNTLGSRLGYVAGLIPIEDVKTSFLPSILELDDENCFALLSPLVSTYICVHIYDSSVVPLDAISLLDFCLERVMESPAFNRNSYRGGELSGFHLSAIVRDFMFISVEQTDLAARYVNGDWSEISRILPLVDRFVRTCGWTYSVMDPFLTLCERSKLHYPAEVFADQVISVINGGPDNLKGWHGSFATSRIADLVQYFSHRDAPLPLVLAQKFLRILDMLVDMGDRRSAALQLGETFRSIKLTEKHDKEEN</sequence>
<dbReference type="GO" id="GO:0005524">
    <property type="term" value="F:ATP binding"/>
    <property type="evidence" value="ECO:0007669"/>
    <property type="project" value="UniProtKB-KW"/>
</dbReference>
<keyword evidence="1" id="KW-0067">ATP-binding</keyword>
<accession>A0ABX4X0U0</accession>
<keyword evidence="1" id="KW-0547">Nucleotide-binding</keyword>